<dbReference type="InterPro" id="IPR029058">
    <property type="entry name" value="AB_hydrolase_fold"/>
</dbReference>
<organism evidence="2 3">
    <name type="scientific">Madurella mycetomatis</name>
    <dbReference type="NCBI Taxonomy" id="100816"/>
    <lineage>
        <taxon>Eukaryota</taxon>
        <taxon>Fungi</taxon>
        <taxon>Dikarya</taxon>
        <taxon>Ascomycota</taxon>
        <taxon>Pezizomycotina</taxon>
        <taxon>Sordariomycetes</taxon>
        <taxon>Sordariomycetidae</taxon>
        <taxon>Sordariales</taxon>
        <taxon>Sordariales incertae sedis</taxon>
        <taxon>Madurella</taxon>
    </lineage>
</organism>
<dbReference type="Gene3D" id="3.40.50.1820">
    <property type="entry name" value="alpha/beta hydrolase"/>
    <property type="match status" value="1"/>
</dbReference>
<name>A0A175W1M2_9PEZI</name>
<feature type="region of interest" description="Disordered" evidence="1">
    <location>
        <begin position="329"/>
        <end position="395"/>
    </location>
</feature>
<dbReference type="OrthoDB" id="2418081at2759"/>
<accession>A0A175W1M2</accession>
<reference evidence="2 3" key="1">
    <citation type="journal article" date="2016" name="Genome Announc.">
        <title>Genome Sequence of Madurella mycetomatis mm55, Isolated from a Human Mycetoma Case in Sudan.</title>
        <authorList>
            <person name="Smit S."/>
            <person name="Derks M.F."/>
            <person name="Bervoets S."/>
            <person name="Fahal A."/>
            <person name="van Leeuwen W."/>
            <person name="van Belkum A."/>
            <person name="van de Sande W.W."/>
        </authorList>
    </citation>
    <scope>NUCLEOTIDE SEQUENCE [LARGE SCALE GENOMIC DNA]</scope>
    <source>
        <strain evidence="3">mm55</strain>
    </source>
</reference>
<evidence type="ECO:0000313" key="2">
    <source>
        <dbReference type="EMBL" id="KXX77646.1"/>
    </source>
</evidence>
<sequence length="408" mass="45730">MALRRKLSKPFVVEPTLEHTHAVVFLHRFPESTSDEELPRKVLSAKRTRNHKTLREQFPGIRWVFPFAKTGARPYGNLSADDKTAVGMATTHRSPYITQILLQEAKRAGGLDRVILGGQGETAVAAHEAMASFPEIRSTLRNQPDEVASYLRDTFHTPSWTDIATHPRLAGFVGMHAEEREATRDIANYGIASKEPNDPPLVNTSIIINTPHCFIHGGYKVQTTTWDGRRIDDFAKFLAVDLGIYRVADPEGQPGRNETLTPKDRREQKQAESKEELNDAQKYALELAKNKKENEALVKKIRQRIEADKVERKFRQQRERQARGILSYNADAQIPSGSAKGGDDDDVVHRDGGEGGYENEVPRLPKRPRKQLPGRRAAGDADWETPSGIRGEMGEARMRAFGLISDGN</sequence>
<comment type="caution">
    <text evidence="2">The sequence shown here is derived from an EMBL/GenBank/DDBJ whole genome shotgun (WGS) entry which is preliminary data.</text>
</comment>
<feature type="region of interest" description="Disordered" evidence="1">
    <location>
        <begin position="248"/>
        <end position="278"/>
    </location>
</feature>
<evidence type="ECO:0000313" key="3">
    <source>
        <dbReference type="Proteomes" id="UP000078237"/>
    </source>
</evidence>
<protein>
    <submittedName>
        <fullName evidence="2">Uncharacterized protein</fullName>
    </submittedName>
</protein>
<proteinExistence type="predicted"/>
<dbReference type="Proteomes" id="UP000078237">
    <property type="component" value="Unassembled WGS sequence"/>
</dbReference>
<dbReference type="VEuPathDB" id="FungiDB:MMYC01_205981"/>
<dbReference type="EMBL" id="LCTW02000151">
    <property type="protein sequence ID" value="KXX77646.1"/>
    <property type="molecule type" value="Genomic_DNA"/>
</dbReference>
<feature type="compositionally biased region" description="Basic residues" evidence="1">
    <location>
        <begin position="364"/>
        <end position="373"/>
    </location>
</feature>
<keyword evidence="3" id="KW-1185">Reference proteome</keyword>
<evidence type="ECO:0000256" key="1">
    <source>
        <dbReference type="SAM" id="MobiDB-lite"/>
    </source>
</evidence>
<feature type="compositionally biased region" description="Basic and acidic residues" evidence="1">
    <location>
        <begin position="261"/>
        <end position="278"/>
    </location>
</feature>
<dbReference type="AlphaFoldDB" id="A0A175W1M2"/>
<gene>
    <name evidence="2" type="ORF">MMYC01_205981</name>
</gene>